<evidence type="ECO:0000256" key="3">
    <source>
        <dbReference type="ARBA" id="ARBA00022692"/>
    </source>
</evidence>
<dbReference type="InterPro" id="IPR008250">
    <property type="entry name" value="ATPase_P-typ_transduc_dom_A_sf"/>
</dbReference>
<feature type="domain" description="Cation-transporting P-type ATPase N-terminal" evidence="11">
    <location>
        <begin position="2"/>
        <end position="74"/>
    </location>
</feature>
<dbReference type="EMBL" id="BARS01024544">
    <property type="protein sequence ID" value="GAG09125.1"/>
    <property type="molecule type" value="Genomic_DNA"/>
</dbReference>
<keyword evidence="5" id="KW-0547">Nucleotide-binding</keyword>
<dbReference type="InterPro" id="IPR001757">
    <property type="entry name" value="P_typ_ATPase"/>
</dbReference>
<dbReference type="GO" id="GO:0046873">
    <property type="term" value="F:metal ion transmembrane transporter activity"/>
    <property type="evidence" value="ECO:0007669"/>
    <property type="project" value="UniProtKB-ARBA"/>
</dbReference>
<keyword evidence="9 10" id="KW-0472">Membrane</keyword>
<dbReference type="PANTHER" id="PTHR42861">
    <property type="entry name" value="CALCIUM-TRANSPORTING ATPASE"/>
    <property type="match status" value="1"/>
</dbReference>
<dbReference type="SMART" id="SM00831">
    <property type="entry name" value="Cation_ATPase_N"/>
    <property type="match status" value="1"/>
</dbReference>
<evidence type="ECO:0000256" key="5">
    <source>
        <dbReference type="ARBA" id="ARBA00022741"/>
    </source>
</evidence>
<name>X0UTS0_9ZZZZ</name>
<dbReference type="Gene3D" id="1.20.1110.10">
    <property type="entry name" value="Calcium-transporting ATPase, transmembrane domain"/>
    <property type="match status" value="1"/>
</dbReference>
<keyword evidence="4" id="KW-0479">Metal-binding</keyword>
<dbReference type="Pfam" id="PF00690">
    <property type="entry name" value="Cation_ATPase_N"/>
    <property type="match status" value="1"/>
</dbReference>
<dbReference type="GO" id="GO:0019829">
    <property type="term" value="F:ATPase-coupled monoatomic cation transmembrane transporter activity"/>
    <property type="evidence" value="ECO:0007669"/>
    <property type="project" value="UniProtKB-ARBA"/>
</dbReference>
<dbReference type="GO" id="GO:0015662">
    <property type="term" value="F:P-type ion transporter activity"/>
    <property type="evidence" value="ECO:0007669"/>
    <property type="project" value="UniProtKB-ARBA"/>
</dbReference>
<evidence type="ECO:0000313" key="12">
    <source>
        <dbReference type="EMBL" id="GAG09125.1"/>
    </source>
</evidence>
<dbReference type="GO" id="GO:0005886">
    <property type="term" value="C:plasma membrane"/>
    <property type="evidence" value="ECO:0007669"/>
    <property type="project" value="UniProtKB-SubCell"/>
</dbReference>
<feature type="non-terminal residue" evidence="12">
    <location>
        <position position="1"/>
    </location>
</feature>
<evidence type="ECO:0000256" key="9">
    <source>
        <dbReference type="ARBA" id="ARBA00023136"/>
    </source>
</evidence>
<dbReference type="NCBIfam" id="TIGR01494">
    <property type="entry name" value="ATPase_P-type"/>
    <property type="match status" value="1"/>
</dbReference>
<dbReference type="GO" id="GO:0016887">
    <property type="term" value="F:ATP hydrolysis activity"/>
    <property type="evidence" value="ECO:0007669"/>
    <property type="project" value="InterPro"/>
</dbReference>
<feature type="transmembrane region" description="Helical" evidence="10">
    <location>
        <begin position="57"/>
        <end position="74"/>
    </location>
</feature>
<comment type="caution">
    <text evidence="12">The sequence shown here is derived from an EMBL/GenBank/DDBJ whole genome shotgun (WGS) entry which is preliminary data.</text>
</comment>
<dbReference type="Pfam" id="PF00122">
    <property type="entry name" value="E1-E2_ATPase"/>
    <property type="match status" value="1"/>
</dbReference>
<accession>X0UTS0</accession>
<dbReference type="GO" id="GO:0005524">
    <property type="term" value="F:ATP binding"/>
    <property type="evidence" value="ECO:0007669"/>
    <property type="project" value="UniProtKB-KW"/>
</dbReference>
<feature type="non-terminal residue" evidence="12">
    <location>
        <position position="268"/>
    </location>
</feature>
<evidence type="ECO:0000256" key="2">
    <source>
        <dbReference type="ARBA" id="ARBA00022475"/>
    </source>
</evidence>
<dbReference type="AlphaFoldDB" id="X0UTS0"/>
<dbReference type="Gene3D" id="2.70.150.10">
    <property type="entry name" value="Calcium-transporting ATPase, cytoplasmic transduction domain A"/>
    <property type="match status" value="1"/>
</dbReference>
<dbReference type="GO" id="GO:0098662">
    <property type="term" value="P:inorganic cation transmembrane transport"/>
    <property type="evidence" value="ECO:0007669"/>
    <property type="project" value="UniProtKB-ARBA"/>
</dbReference>
<proteinExistence type="predicted"/>
<evidence type="ECO:0000256" key="1">
    <source>
        <dbReference type="ARBA" id="ARBA00004651"/>
    </source>
</evidence>
<keyword evidence="7" id="KW-1278">Translocase</keyword>
<evidence type="ECO:0000259" key="11">
    <source>
        <dbReference type="SMART" id="SM00831"/>
    </source>
</evidence>
<keyword evidence="2" id="KW-1003">Cell membrane</keyword>
<feature type="transmembrane region" description="Helical" evidence="10">
    <location>
        <begin position="80"/>
        <end position="99"/>
    </location>
</feature>
<protein>
    <recommendedName>
        <fullName evidence="11">Cation-transporting P-type ATPase N-terminal domain-containing protein</fullName>
    </recommendedName>
</protein>
<evidence type="ECO:0000256" key="6">
    <source>
        <dbReference type="ARBA" id="ARBA00022840"/>
    </source>
</evidence>
<organism evidence="12">
    <name type="scientific">marine sediment metagenome</name>
    <dbReference type="NCBI Taxonomy" id="412755"/>
    <lineage>
        <taxon>unclassified sequences</taxon>
        <taxon>metagenomes</taxon>
        <taxon>ecological metagenomes</taxon>
    </lineage>
</organism>
<keyword evidence="8 10" id="KW-1133">Transmembrane helix</keyword>
<dbReference type="SUPFAM" id="SSF81653">
    <property type="entry name" value="Calcium ATPase, transduction domain A"/>
    <property type="match status" value="1"/>
</dbReference>
<sequence>SKWYQLTVEEAFKELEADSSGLTSSGAKARLEKYGYNELKFKKPSVIMRFLRQFHNTLVYVLLAAASVTGILTLRGEDMLADTVVIMGVVILNAVLGFFQEGKTEAALEALRKMIVAECTVLRDGEQKVIPTRELVPGDIVLLNGGDKIPADLRLFFSKDASADEAALTGESMPVAKHVDPIATPDLSPGDQRCIAFGGTFITRGSARGVVIATAENTEFGKIAKMVKETRKVVTPLQRKIAAFTKTLMIAILLLGLANFIMGYFFGF</sequence>
<keyword evidence="3 10" id="KW-0812">Transmembrane</keyword>
<comment type="subcellular location">
    <subcellularLocation>
        <location evidence="1">Cell membrane</location>
        <topology evidence="1">Multi-pass membrane protein</topology>
    </subcellularLocation>
</comment>
<evidence type="ECO:0000256" key="4">
    <source>
        <dbReference type="ARBA" id="ARBA00022723"/>
    </source>
</evidence>
<dbReference type="SUPFAM" id="SSF81665">
    <property type="entry name" value="Calcium ATPase, transmembrane domain M"/>
    <property type="match status" value="1"/>
</dbReference>
<dbReference type="FunFam" id="2.70.150.10:FF:000016">
    <property type="entry name" value="Calcium-transporting P-type ATPase putative"/>
    <property type="match status" value="1"/>
</dbReference>
<evidence type="ECO:0000256" key="10">
    <source>
        <dbReference type="SAM" id="Phobius"/>
    </source>
</evidence>
<feature type="transmembrane region" description="Helical" evidence="10">
    <location>
        <begin position="248"/>
        <end position="267"/>
    </location>
</feature>
<evidence type="ECO:0000256" key="7">
    <source>
        <dbReference type="ARBA" id="ARBA00022967"/>
    </source>
</evidence>
<keyword evidence="6" id="KW-0067">ATP-binding</keyword>
<dbReference type="InterPro" id="IPR059000">
    <property type="entry name" value="ATPase_P-type_domA"/>
</dbReference>
<dbReference type="InterPro" id="IPR023298">
    <property type="entry name" value="ATPase_P-typ_TM_dom_sf"/>
</dbReference>
<dbReference type="InterPro" id="IPR004014">
    <property type="entry name" value="ATPase_P-typ_cation-transptr_N"/>
</dbReference>
<reference evidence="12" key="1">
    <citation type="journal article" date="2014" name="Front. Microbiol.">
        <title>High frequency of phylogenetically diverse reductive dehalogenase-homologous genes in deep subseafloor sedimentary metagenomes.</title>
        <authorList>
            <person name="Kawai M."/>
            <person name="Futagami T."/>
            <person name="Toyoda A."/>
            <person name="Takaki Y."/>
            <person name="Nishi S."/>
            <person name="Hori S."/>
            <person name="Arai W."/>
            <person name="Tsubouchi T."/>
            <person name="Morono Y."/>
            <person name="Uchiyama I."/>
            <person name="Ito T."/>
            <person name="Fujiyama A."/>
            <person name="Inagaki F."/>
            <person name="Takami H."/>
        </authorList>
    </citation>
    <scope>NUCLEOTIDE SEQUENCE</scope>
    <source>
        <strain evidence="12">Expedition CK06-06</strain>
    </source>
</reference>
<gene>
    <name evidence="12" type="ORF">S01H1_38952</name>
</gene>
<dbReference type="GO" id="GO:0046872">
    <property type="term" value="F:metal ion binding"/>
    <property type="evidence" value="ECO:0007669"/>
    <property type="project" value="UniProtKB-KW"/>
</dbReference>
<evidence type="ECO:0000256" key="8">
    <source>
        <dbReference type="ARBA" id="ARBA00022989"/>
    </source>
</evidence>